<accession>A0A543PWX2</accession>
<organism evidence="1 2">
    <name type="scientific">Humibacillus xanthopallidus</name>
    <dbReference type="NCBI Taxonomy" id="412689"/>
    <lineage>
        <taxon>Bacteria</taxon>
        <taxon>Bacillati</taxon>
        <taxon>Actinomycetota</taxon>
        <taxon>Actinomycetes</taxon>
        <taxon>Micrococcales</taxon>
        <taxon>Intrasporangiaceae</taxon>
        <taxon>Humibacillus</taxon>
    </lineage>
</organism>
<evidence type="ECO:0000313" key="1">
    <source>
        <dbReference type="EMBL" id="TQN48556.1"/>
    </source>
</evidence>
<reference evidence="1 2" key="1">
    <citation type="submission" date="2019-06" db="EMBL/GenBank/DDBJ databases">
        <title>Sequencing the genomes of 1000 actinobacteria strains.</title>
        <authorList>
            <person name="Klenk H.-P."/>
        </authorList>
    </citation>
    <scope>NUCLEOTIDE SEQUENCE [LARGE SCALE GENOMIC DNA]</scope>
    <source>
        <strain evidence="1 2">DSM 21776</strain>
    </source>
</reference>
<dbReference type="PANTHER" id="PTHR38009">
    <property type="entry name" value="CONSERVED HYPOTHETICAL PHAGE TAIL PROTEIN"/>
    <property type="match status" value="1"/>
</dbReference>
<name>A0A543PWX2_9MICO</name>
<dbReference type="Proteomes" id="UP000320085">
    <property type="component" value="Unassembled WGS sequence"/>
</dbReference>
<dbReference type="GO" id="GO:0005198">
    <property type="term" value="F:structural molecule activity"/>
    <property type="evidence" value="ECO:0007669"/>
    <property type="project" value="InterPro"/>
</dbReference>
<dbReference type="AlphaFoldDB" id="A0A543PWX2"/>
<dbReference type="PANTHER" id="PTHR38009:SF1">
    <property type="entry name" value="CONSERVED HYPOTHETICAL PHAGE TAIL PROTEIN"/>
    <property type="match status" value="1"/>
</dbReference>
<comment type="caution">
    <text evidence="1">The sequence shown here is derived from an EMBL/GenBank/DDBJ whole genome shotgun (WGS) entry which is preliminary data.</text>
</comment>
<dbReference type="InterPro" id="IPR010667">
    <property type="entry name" value="Phage_T4_Gp19"/>
</dbReference>
<sequence>MPFRERPYSAFNFLVNFGPDKQDPKAGFQEVTGLGGEVVVQEYRAGNKKGNAPDKITGTYKVPDVTLKRGVMGDDALYSWFDEVRKGKQLEALRTVTIELLSEDGETVQLWNLKGARPIKYTGPALSGKATDVAIAELVLACEDIVEETT</sequence>
<proteinExistence type="predicted"/>
<dbReference type="RefSeq" id="WP_141821473.1">
    <property type="nucleotide sequence ID" value="NZ_BAAAQC010000006.1"/>
</dbReference>
<dbReference type="Pfam" id="PF06841">
    <property type="entry name" value="Phage_T4_gp19"/>
    <property type="match status" value="1"/>
</dbReference>
<dbReference type="InterPro" id="IPR011747">
    <property type="entry name" value="CHP02241"/>
</dbReference>
<protein>
    <submittedName>
        <fullName evidence="1">Phage tail-like protein</fullName>
    </submittedName>
</protein>
<gene>
    <name evidence="1" type="ORF">FHX52_1695</name>
</gene>
<dbReference type="OrthoDB" id="9799891at2"/>
<dbReference type="NCBIfam" id="TIGR02241">
    <property type="entry name" value="conserved hypothetical phage tail region protein"/>
    <property type="match status" value="1"/>
</dbReference>
<dbReference type="EMBL" id="VFQF01000001">
    <property type="protein sequence ID" value="TQN48556.1"/>
    <property type="molecule type" value="Genomic_DNA"/>
</dbReference>
<evidence type="ECO:0000313" key="2">
    <source>
        <dbReference type="Proteomes" id="UP000320085"/>
    </source>
</evidence>